<evidence type="ECO:0000256" key="5">
    <source>
        <dbReference type="ARBA" id="ARBA00022786"/>
    </source>
</evidence>
<reference evidence="8" key="1">
    <citation type="submission" date="2021-02" db="EMBL/GenBank/DDBJ databases">
        <authorList>
            <person name="Nowell W R."/>
        </authorList>
    </citation>
    <scope>NUCLEOTIDE SEQUENCE</scope>
    <source>
        <strain evidence="8">Ploen Becks lab</strain>
    </source>
</reference>
<keyword evidence="4" id="KW-0808">Transferase</keyword>
<dbReference type="PANTHER" id="PTHR45700:SF3">
    <property type="entry name" value="UBIQUITIN-PROTEIN LIGASE E3B"/>
    <property type="match status" value="1"/>
</dbReference>
<dbReference type="SMART" id="SM00015">
    <property type="entry name" value="IQ"/>
    <property type="match status" value="1"/>
</dbReference>
<dbReference type="Pfam" id="PF00612">
    <property type="entry name" value="IQ"/>
    <property type="match status" value="1"/>
</dbReference>
<evidence type="ECO:0000256" key="1">
    <source>
        <dbReference type="ARBA" id="ARBA00000885"/>
    </source>
</evidence>
<comment type="caution">
    <text evidence="8">The sequence shown here is derived from an EMBL/GenBank/DDBJ whole genome shotgun (WGS) entry which is preliminary data.</text>
</comment>
<dbReference type="PANTHER" id="PTHR45700">
    <property type="entry name" value="UBIQUITIN-PROTEIN LIGASE E3C"/>
    <property type="match status" value="1"/>
</dbReference>
<comment type="pathway">
    <text evidence="2">Protein modification; protein ubiquitination.</text>
</comment>
<evidence type="ECO:0000256" key="2">
    <source>
        <dbReference type="ARBA" id="ARBA00004906"/>
    </source>
</evidence>
<proteinExistence type="predicted"/>
<dbReference type="GO" id="GO:0061630">
    <property type="term" value="F:ubiquitin protein ligase activity"/>
    <property type="evidence" value="ECO:0007669"/>
    <property type="project" value="UniProtKB-EC"/>
</dbReference>
<gene>
    <name evidence="8" type="ORF">OXX778_LOCUS10516</name>
</gene>
<dbReference type="FunFam" id="3.30.2160.10:FF:000002">
    <property type="entry name" value="Putative Ubiquitin-protein ligase E3C"/>
    <property type="match status" value="1"/>
</dbReference>
<evidence type="ECO:0000313" key="8">
    <source>
        <dbReference type="EMBL" id="CAF0883062.1"/>
    </source>
</evidence>
<dbReference type="Gene3D" id="1.20.5.190">
    <property type="match status" value="1"/>
</dbReference>
<dbReference type="EMBL" id="CAJNOC010001674">
    <property type="protein sequence ID" value="CAF0883062.1"/>
    <property type="molecule type" value="Genomic_DNA"/>
</dbReference>
<sequence length="1079" mass="125801">MFTQNSSNKDSFLKQANEAREKRTLEKKRLASAIKIQSFFRGYLARKKFSQGIESDLNSAFDGVDIQDKETLMKRSHTSKQLLELIDKILFFKKIKARKAINLDEKLIGNFTSYMILNITNGDFKHSYMSLILSKDNYQKFLTQSHKVLKLLVDNLDHLNIKDLEHNKIFNNIIRLFTVLSDNNQWKCFPISNRNEMLDKTLKEISKNYILALKHNSFFEKLMKPLIQNASNHITIISSNVMLQIHSLTFNIFEHSSFDSNDLYIFCSTLLTIPLFFKILEDNSSKNSSENDANELILKSKIKSSGFCQKIYSILTDTGRIKTFLSSKNDVNLMIAFLGNICSLSVFDFESLKINIEKFIAINHQVFLNASEIISPQAPKIHVEKNHSIKWHPIFGYLKIKTCLTNYEIFNKVLDQLKFLWSHRLITILFDFKYTINEENLNNKNNFKIYLKNFFDKVIDKQSNLINSSQSVSVYRICSFYRQFLFLINEPRIEILSALSIENEFLLGLWGFVTNIGPMCGLRDLIRLLETSRDFSCHPVFDVYYILCSLILYLVTVLDENEFYVKQEVLKLNDYKQIAIFLNNLIYHIIVNELIDLKTIDQNPYFTVFHQLLLSLYVKDCRRPFTENPDEFWIIKDLRKKTFFEDLEKESKIALYTLNKIPHVIPLKYRIEILKNKIEKDKTLVLGEEPTSLKISIKRNRMIEDAYTNLFSLSPNLIKAPIRISFINEFGLKEAGIDQDGVFKEFLQEVVLQLLNPQFNLFKLTSDQFLYPSPASYFVDDHLQMFKFAGKMIGKAVYESLVIDAEFAPFFLRQIAGYRSQFNYSFLDDLATLDQDLYKNLNFIKHDENVDDLELNFTHSESHLGQLITHELVPSGEFIKVTNLNKIKYIHLMAHLKLHRLIKDQVAAFNEGFKSIIKQEWVNMFSVSEIQRLISGCLNDLDLEDLKKNVQYWGGLHSNHRLIKWLWEILENDFSKEERSLFLKFVTSSPKPPLLGFSTLNPPFTIRCVEANEEEGTIYDSSIKGFFKTIMNISGTDTSRLPTSSTCFNLLKLPNYSKKSSLREKLRYAIKSNSGFELS</sequence>
<dbReference type="InterPro" id="IPR035983">
    <property type="entry name" value="Hect_E3_ubiquitin_ligase"/>
</dbReference>
<evidence type="ECO:0000256" key="6">
    <source>
        <dbReference type="PROSITE-ProRule" id="PRU00104"/>
    </source>
</evidence>
<feature type="domain" description="HECT" evidence="7">
    <location>
        <begin position="714"/>
        <end position="1079"/>
    </location>
</feature>
<dbReference type="InterPro" id="IPR000569">
    <property type="entry name" value="HECT_dom"/>
</dbReference>
<dbReference type="OrthoDB" id="8068875at2759"/>
<evidence type="ECO:0000256" key="3">
    <source>
        <dbReference type="ARBA" id="ARBA00012485"/>
    </source>
</evidence>
<dbReference type="Proteomes" id="UP000663879">
    <property type="component" value="Unassembled WGS sequence"/>
</dbReference>
<dbReference type="PROSITE" id="PS50237">
    <property type="entry name" value="HECT"/>
    <property type="match status" value="1"/>
</dbReference>
<dbReference type="PROSITE" id="PS50096">
    <property type="entry name" value="IQ"/>
    <property type="match status" value="1"/>
</dbReference>
<dbReference type="Gene3D" id="3.90.1750.10">
    <property type="entry name" value="Hect, E3 ligase catalytic domains"/>
    <property type="match status" value="1"/>
</dbReference>
<dbReference type="AlphaFoldDB" id="A0A813YEI2"/>
<name>A0A813YEI2_9BILA</name>
<protein>
    <recommendedName>
        <fullName evidence="3">HECT-type E3 ubiquitin transferase</fullName>
        <ecNumber evidence="3">2.3.2.26</ecNumber>
    </recommendedName>
</protein>
<dbReference type="Gene3D" id="3.30.2160.10">
    <property type="entry name" value="Hect, E3 ligase catalytic domain"/>
    <property type="match status" value="1"/>
</dbReference>
<dbReference type="Gene3D" id="3.30.2410.10">
    <property type="entry name" value="Hect, E3 ligase catalytic domain"/>
    <property type="match status" value="1"/>
</dbReference>
<comment type="catalytic activity">
    <reaction evidence="1">
        <text>S-ubiquitinyl-[E2 ubiquitin-conjugating enzyme]-L-cysteine + [acceptor protein]-L-lysine = [E2 ubiquitin-conjugating enzyme]-L-cysteine + N(6)-ubiquitinyl-[acceptor protein]-L-lysine.</text>
        <dbReference type="EC" id="2.3.2.26"/>
    </reaction>
</comment>
<dbReference type="EC" id="2.3.2.26" evidence="3"/>
<dbReference type="SMART" id="SM00119">
    <property type="entry name" value="HECTc"/>
    <property type="match status" value="1"/>
</dbReference>
<keyword evidence="5 6" id="KW-0833">Ubl conjugation pathway</keyword>
<keyword evidence="9" id="KW-1185">Reference proteome</keyword>
<accession>A0A813YEI2</accession>
<feature type="active site" description="Glycyl thioester intermediate" evidence="6">
    <location>
        <position position="1047"/>
    </location>
</feature>
<dbReference type="CDD" id="cd00078">
    <property type="entry name" value="HECTc"/>
    <property type="match status" value="1"/>
</dbReference>
<organism evidence="8 9">
    <name type="scientific">Brachionus calyciflorus</name>
    <dbReference type="NCBI Taxonomy" id="104777"/>
    <lineage>
        <taxon>Eukaryota</taxon>
        <taxon>Metazoa</taxon>
        <taxon>Spiralia</taxon>
        <taxon>Gnathifera</taxon>
        <taxon>Rotifera</taxon>
        <taxon>Eurotatoria</taxon>
        <taxon>Monogononta</taxon>
        <taxon>Pseudotrocha</taxon>
        <taxon>Ploima</taxon>
        <taxon>Brachionidae</taxon>
        <taxon>Brachionus</taxon>
    </lineage>
</organism>
<dbReference type="CDD" id="cd23767">
    <property type="entry name" value="IQCD"/>
    <property type="match status" value="1"/>
</dbReference>
<dbReference type="InterPro" id="IPR044611">
    <property type="entry name" value="E3A/B/C-like"/>
</dbReference>
<evidence type="ECO:0000313" key="9">
    <source>
        <dbReference type="Proteomes" id="UP000663879"/>
    </source>
</evidence>
<dbReference type="SUPFAM" id="SSF56204">
    <property type="entry name" value="Hect, E3 ligase catalytic domain"/>
    <property type="match status" value="1"/>
</dbReference>
<dbReference type="InterPro" id="IPR000048">
    <property type="entry name" value="IQ_motif_EF-hand-BS"/>
</dbReference>
<evidence type="ECO:0000256" key="4">
    <source>
        <dbReference type="ARBA" id="ARBA00022679"/>
    </source>
</evidence>
<evidence type="ECO:0000259" key="7">
    <source>
        <dbReference type="PROSITE" id="PS50237"/>
    </source>
</evidence>
<dbReference type="GO" id="GO:0000209">
    <property type="term" value="P:protein polyubiquitination"/>
    <property type="evidence" value="ECO:0007669"/>
    <property type="project" value="InterPro"/>
</dbReference>
<dbReference type="Pfam" id="PF00632">
    <property type="entry name" value="HECT"/>
    <property type="match status" value="1"/>
</dbReference>
<dbReference type="GO" id="GO:0006511">
    <property type="term" value="P:ubiquitin-dependent protein catabolic process"/>
    <property type="evidence" value="ECO:0007669"/>
    <property type="project" value="TreeGrafter"/>
</dbReference>